<evidence type="ECO:0000313" key="2">
    <source>
        <dbReference type="Proteomes" id="UP001271007"/>
    </source>
</evidence>
<keyword evidence="2" id="KW-1185">Reference proteome</keyword>
<proteinExistence type="predicted"/>
<evidence type="ECO:0000313" key="1">
    <source>
        <dbReference type="EMBL" id="KAK3050823.1"/>
    </source>
</evidence>
<dbReference type="Proteomes" id="UP001271007">
    <property type="component" value="Unassembled WGS sequence"/>
</dbReference>
<dbReference type="AlphaFoldDB" id="A0AAJ0DIA2"/>
<sequence>MDTNATSLNEDMQTLLNDCTQWHYRFLSRRINWLGGACRNEFLRLHARANVLAVRISKDQGYHEACDAMDPVREALTPKQSLSQYVLEPWRKVPETDDELVAKMNEYRHIVTMGLLVQQLVAPGGRLNLPVVGNEVAQMLEIYDWCPVVRAHTDRASERKHMRSVCQRDVRYLMAYLNRWSSSNPPAHQDVKFDYAKARLVEDLCVRLALQASAIAAKNASSGLYRYRLWSQFRTARLWATMTVEELTRVLCGEDRELIVIP</sequence>
<accession>A0AAJ0DIA2</accession>
<reference evidence="1" key="1">
    <citation type="submission" date="2023-04" db="EMBL/GenBank/DDBJ databases">
        <title>Black Yeasts Isolated from many extreme environments.</title>
        <authorList>
            <person name="Coleine C."/>
            <person name="Stajich J.E."/>
            <person name="Selbmann L."/>
        </authorList>
    </citation>
    <scope>NUCLEOTIDE SEQUENCE</scope>
    <source>
        <strain evidence="1">CCFEE 5312</strain>
    </source>
</reference>
<organism evidence="1 2">
    <name type="scientific">Extremus antarcticus</name>
    <dbReference type="NCBI Taxonomy" id="702011"/>
    <lineage>
        <taxon>Eukaryota</taxon>
        <taxon>Fungi</taxon>
        <taxon>Dikarya</taxon>
        <taxon>Ascomycota</taxon>
        <taxon>Pezizomycotina</taxon>
        <taxon>Dothideomycetes</taxon>
        <taxon>Dothideomycetidae</taxon>
        <taxon>Mycosphaerellales</taxon>
        <taxon>Extremaceae</taxon>
        <taxon>Extremus</taxon>
    </lineage>
</organism>
<gene>
    <name evidence="1" type="ORF">LTR09_007899</name>
</gene>
<comment type="caution">
    <text evidence="1">The sequence shown here is derived from an EMBL/GenBank/DDBJ whole genome shotgun (WGS) entry which is preliminary data.</text>
</comment>
<dbReference type="EMBL" id="JAWDJX010000029">
    <property type="protein sequence ID" value="KAK3050823.1"/>
    <property type="molecule type" value="Genomic_DNA"/>
</dbReference>
<name>A0AAJ0DIA2_9PEZI</name>
<protein>
    <submittedName>
        <fullName evidence="1">Uncharacterized protein</fullName>
    </submittedName>
</protein>